<evidence type="ECO:0000256" key="6">
    <source>
        <dbReference type="ARBA" id="ARBA00022703"/>
    </source>
</evidence>
<evidence type="ECO:0000256" key="18">
    <source>
        <dbReference type="ARBA" id="ARBA00043210"/>
    </source>
</evidence>
<sequence>MSEEVDALVFVEESLGENHARFLDAVEAFRGLQASLCVVAPPAAFSAELAEEFRQITAKLAKFQVPNDEQYVRLSDLPGRNHPVVVPWSFQQLGERTMVASVEFTEAHLGGNGAVHGGVIPLLFDDLLGIFVSRKGQEGSRTAYLKTNYRKITPIGKVLRVEASIDSIEGRKTMVSGRLFDGEHLLVDAEALFVRLLPGQP</sequence>
<protein>
    <recommendedName>
        <fullName evidence="17">Acyl-coenzyme A thioesterase THEM4</fullName>
        <ecNumber evidence="16">3.1.2.2</ecNumber>
    </recommendedName>
    <alternativeName>
        <fullName evidence="18">Thioesterase superfamily member 4</fullName>
    </alternativeName>
</protein>
<keyword evidence="12" id="KW-0966">Cell projection</keyword>
<dbReference type="Gene3D" id="3.10.129.10">
    <property type="entry name" value="Hotdog Thioesterase"/>
    <property type="match status" value="1"/>
</dbReference>
<reference evidence="25" key="1">
    <citation type="submission" date="2019-07" db="EMBL/GenBank/DDBJ databases">
        <title>Genomic Encyclopedia of Type Strains, Phase IV (KMG-IV): sequencing the most valuable type-strain genomes for metagenomic binning, comparative biology and taxonomic classification.</title>
        <authorList>
            <person name="Goeker M."/>
        </authorList>
    </citation>
    <scope>NUCLEOTIDE SEQUENCE</scope>
    <source>
        <strain evidence="25">DSM 44596</strain>
    </source>
</reference>
<evidence type="ECO:0000256" key="5">
    <source>
        <dbReference type="ARBA" id="ARBA00022490"/>
    </source>
</evidence>
<evidence type="ECO:0000256" key="16">
    <source>
        <dbReference type="ARBA" id="ARBA00038848"/>
    </source>
</evidence>
<dbReference type="GO" id="GO:0016020">
    <property type="term" value="C:membrane"/>
    <property type="evidence" value="ECO:0007669"/>
    <property type="project" value="UniProtKB-SubCell"/>
</dbReference>
<evidence type="ECO:0000256" key="2">
    <source>
        <dbReference type="ARBA" id="ARBA00004496"/>
    </source>
</evidence>
<evidence type="ECO:0000256" key="13">
    <source>
        <dbReference type="ARBA" id="ARBA00035852"/>
    </source>
</evidence>
<evidence type="ECO:0000259" key="24">
    <source>
        <dbReference type="Pfam" id="PF03061"/>
    </source>
</evidence>
<dbReference type="SUPFAM" id="SSF54637">
    <property type="entry name" value="Thioesterase/thiol ester dehydrase-isomerase"/>
    <property type="match status" value="1"/>
</dbReference>
<dbReference type="PANTHER" id="PTHR12418">
    <property type="entry name" value="ACYL-COENZYME A THIOESTERASE THEM4"/>
    <property type="match status" value="1"/>
</dbReference>
<evidence type="ECO:0000256" key="1">
    <source>
        <dbReference type="ARBA" id="ARBA00004170"/>
    </source>
</evidence>
<name>A0A652YSG7_NOCGL</name>
<evidence type="ECO:0000256" key="4">
    <source>
        <dbReference type="ARBA" id="ARBA00022475"/>
    </source>
</evidence>
<dbReference type="Pfam" id="PF03061">
    <property type="entry name" value="4HBT"/>
    <property type="match status" value="1"/>
</dbReference>
<organism evidence="25">
    <name type="scientific">Nocardia globerula</name>
    <dbReference type="NCBI Taxonomy" id="1818"/>
    <lineage>
        <taxon>Bacteria</taxon>
        <taxon>Bacillati</taxon>
        <taxon>Actinomycetota</taxon>
        <taxon>Actinomycetes</taxon>
        <taxon>Mycobacteriales</taxon>
        <taxon>Nocardiaceae</taxon>
        <taxon>Nocardia</taxon>
    </lineage>
</organism>
<dbReference type="EMBL" id="VNIQ01000002">
    <property type="protein sequence ID" value="TYQ06069.1"/>
    <property type="molecule type" value="Genomic_DNA"/>
</dbReference>
<evidence type="ECO:0000256" key="17">
    <source>
        <dbReference type="ARBA" id="ARBA00040123"/>
    </source>
</evidence>
<comment type="catalytic activity">
    <reaction evidence="22">
        <text>dodecanoyl-CoA + H2O = dodecanoate + CoA + H(+)</text>
        <dbReference type="Rhea" id="RHEA:30135"/>
        <dbReference type="ChEBI" id="CHEBI:15377"/>
        <dbReference type="ChEBI" id="CHEBI:15378"/>
        <dbReference type="ChEBI" id="CHEBI:18262"/>
        <dbReference type="ChEBI" id="CHEBI:57287"/>
        <dbReference type="ChEBI" id="CHEBI:57375"/>
    </reaction>
    <physiologicalReaction direction="left-to-right" evidence="22">
        <dbReference type="Rhea" id="RHEA:30136"/>
    </physiologicalReaction>
</comment>
<keyword evidence="11" id="KW-0472">Membrane</keyword>
<comment type="catalytic activity">
    <reaction evidence="14">
        <text>(9Z)-octadecenoyl-CoA + H2O = (9Z)-octadecenoate + CoA + H(+)</text>
        <dbReference type="Rhea" id="RHEA:40139"/>
        <dbReference type="ChEBI" id="CHEBI:15377"/>
        <dbReference type="ChEBI" id="CHEBI:15378"/>
        <dbReference type="ChEBI" id="CHEBI:30823"/>
        <dbReference type="ChEBI" id="CHEBI:57287"/>
        <dbReference type="ChEBI" id="CHEBI:57387"/>
    </reaction>
    <physiologicalReaction direction="left-to-right" evidence="14">
        <dbReference type="Rhea" id="RHEA:40140"/>
    </physiologicalReaction>
</comment>
<dbReference type="InterPro" id="IPR029069">
    <property type="entry name" value="HotDog_dom_sf"/>
</dbReference>
<evidence type="ECO:0000256" key="10">
    <source>
        <dbReference type="ARBA" id="ARBA00023098"/>
    </source>
</evidence>
<comment type="similarity">
    <text evidence="15">Belongs to the THEM4/THEM5 thioesterase family.</text>
</comment>
<keyword evidence="5" id="KW-0963">Cytoplasm</keyword>
<accession>A0A652YSG7</accession>
<dbReference type="CDD" id="cd03443">
    <property type="entry name" value="PaaI_thioesterase"/>
    <property type="match status" value="1"/>
</dbReference>
<keyword evidence="10" id="KW-0443">Lipid metabolism</keyword>
<keyword evidence="7" id="KW-0378">Hydrolase</keyword>
<dbReference type="InterPro" id="IPR006683">
    <property type="entry name" value="Thioestr_dom"/>
</dbReference>
<keyword evidence="4" id="KW-1003">Cell membrane</keyword>
<dbReference type="GO" id="GO:0016787">
    <property type="term" value="F:hydrolase activity"/>
    <property type="evidence" value="ECO:0007669"/>
    <property type="project" value="UniProtKB-KW"/>
</dbReference>
<evidence type="ECO:0000256" key="15">
    <source>
        <dbReference type="ARBA" id="ARBA00038456"/>
    </source>
</evidence>
<evidence type="ECO:0000256" key="20">
    <source>
        <dbReference type="ARBA" id="ARBA00047734"/>
    </source>
</evidence>
<dbReference type="GO" id="GO:0005737">
    <property type="term" value="C:cytoplasm"/>
    <property type="evidence" value="ECO:0007669"/>
    <property type="project" value="UniProtKB-SubCell"/>
</dbReference>
<evidence type="ECO:0000256" key="7">
    <source>
        <dbReference type="ARBA" id="ARBA00022801"/>
    </source>
</evidence>
<comment type="catalytic activity">
    <reaction evidence="23">
        <text>tetradecanoyl-CoA + H2O = tetradecanoate + CoA + H(+)</text>
        <dbReference type="Rhea" id="RHEA:40119"/>
        <dbReference type="ChEBI" id="CHEBI:15377"/>
        <dbReference type="ChEBI" id="CHEBI:15378"/>
        <dbReference type="ChEBI" id="CHEBI:30807"/>
        <dbReference type="ChEBI" id="CHEBI:57287"/>
        <dbReference type="ChEBI" id="CHEBI:57385"/>
    </reaction>
    <physiologicalReaction direction="left-to-right" evidence="23">
        <dbReference type="Rhea" id="RHEA:40120"/>
    </physiologicalReaction>
</comment>
<evidence type="ECO:0000256" key="9">
    <source>
        <dbReference type="ARBA" id="ARBA00022946"/>
    </source>
</evidence>
<keyword evidence="6" id="KW-0053">Apoptosis</keyword>
<proteinExistence type="inferred from homology"/>
<evidence type="ECO:0000256" key="8">
    <source>
        <dbReference type="ARBA" id="ARBA00022832"/>
    </source>
</evidence>
<evidence type="ECO:0000256" key="23">
    <source>
        <dbReference type="ARBA" id="ARBA00048180"/>
    </source>
</evidence>
<comment type="catalytic activity">
    <reaction evidence="20">
        <text>hexadecanoyl-CoA + H2O = hexadecanoate + CoA + H(+)</text>
        <dbReference type="Rhea" id="RHEA:16645"/>
        <dbReference type="ChEBI" id="CHEBI:7896"/>
        <dbReference type="ChEBI" id="CHEBI:15377"/>
        <dbReference type="ChEBI" id="CHEBI:15378"/>
        <dbReference type="ChEBI" id="CHEBI:57287"/>
        <dbReference type="ChEBI" id="CHEBI:57379"/>
        <dbReference type="EC" id="3.1.2.2"/>
    </reaction>
    <physiologicalReaction direction="left-to-right" evidence="20">
        <dbReference type="Rhea" id="RHEA:16646"/>
    </physiologicalReaction>
</comment>
<evidence type="ECO:0000256" key="11">
    <source>
        <dbReference type="ARBA" id="ARBA00023136"/>
    </source>
</evidence>
<evidence type="ECO:0000256" key="3">
    <source>
        <dbReference type="ARBA" id="ARBA00004632"/>
    </source>
</evidence>
<comment type="caution">
    <text evidence="25">The sequence shown here is derived from an EMBL/GenBank/DDBJ whole genome shotgun (WGS) entry which is preliminary data.</text>
</comment>
<evidence type="ECO:0000256" key="21">
    <source>
        <dbReference type="ARBA" id="ARBA00047969"/>
    </source>
</evidence>
<keyword evidence="8" id="KW-0276">Fatty acid metabolism</keyword>
<keyword evidence="9" id="KW-0809">Transit peptide</keyword>
<evidence type="ECO:0000313" key="25">
    <source>
        <dbReference type="EMBL" id="TYQ06069.1"/>
    </source>
</evidence>
<dbReference type="AlphaFoldDB" id="A0A652YSG7"/>
<comment type="catalytic activity">
    <reaction evidence="13">
        <text>(5Z,8Z,11Z,14Z)-eicosatetraenoyl-CoA + H2O = (5Z,8Z,11Z,14Z)-eicosatetraenoate + CoA + H(+)</text>
        <dbReference type="Rhea" id="RHEA:40151"/>
        <dbReference type="ChEBI" id="CHEBI:15377"/>
        <dbReference type="ChEBI" id="CHEBI:15378"/>
        <dbReference type="ChEBI" id="CHEBI:32395"/>
        <dbReference type="ChEBI" id="CHEBI:57287"/>
        <dbReference type="ChEBI" id="CHEBI:57368"/>
    </reaction>
    <physiologicalReaction direction="left-to-right" evidence="13">
        <dbReference type="Rhea" id="RHEA:40152"/>
    </physiologicalReaction>
</comment>
<dbReference type="GO" id="GO:0006631">
    <property type="term" value="P:fatty acid metabolic process"/>
    <property type="evidence" value="ECO:0007669"/>
    <property type="project" value="UniProtKB-KW"/>
</dbReference>
<dbReference type="PANTHER" id="PTHR12418:SF19">
    <property type="entry name" value="ACYL-COENZYME A THIOESTERASE THEM4"/>
    <property type="match status" value="1"/>
</dbReference>
<gene>
    <name evidence="25" type="ORF">FNL38_102199</name>
</gene>
<comment type="catalytic activity">
    <reaction evidence="21">
        <text>decanoyl-CoA + H2O = decanoate + CoA + H(+)</text>
        <dbReference type="Rhea" id="RHEA:40059"/>
        <dbReference type="ChEBI" id="CHEBI:15377"/>
        <dbReference type="ChEBI" id="CHEBI:15378"/>
        <dbReference type="ChEBI" id="CHEBI:27689"/>
        <dbReference type="ChEBI" id="CHEBI:57287"/>
        <dbReference type="ChEBI" id="CHEBI:61430"/>
    </reaction>
    <physiologicalReaction direction="left-to-right" evidence="21">
        <dbReference type="Rhea" id="RHEA:40060"/>
    </physiologicalReaction>
</comment>
<dbReference type="InterPro" id="IPR052365">
    <property type="entry name" value="THEM4/THEM5_acyl-CoA_thioest"/>
</dbReference>
<dbReference type="EC" id="3.1.2.2" evidence="16"/>
<comment type="catalytic activity">
    <reaction evidence="19">
        <text>octanoyl-CoA + H2O = octanoate + CoA + H(+)</text>
        <dbReference type="Rhea" id="RHEA:30143"/>
        <dbReference type="ChEBI" id="CHEBI:15377"/>
        <dbReference type="ChEBI" id="CHEBI:15378"/>
        <dbReference type="ChEBI" id="CHEBI:25646"/>
        <dbReference type="ChEBI" id="CHEBI:57287"/>
        <dbReference type="ChEBI" id="CHEBI:57386"/>
    </reaction>
    <physiologicalReaction direction="left-to-right" evidence="19">
        <dbReference type="Rhea" id="RHEA:30144"/>
    </physiologicalReaction>
</comment>
<comment type="subcellular location">
    <subcellularLocation>
        <location evidence="3">Cell projection</location>
        <location evidence="3">Ruffle membrane</location>
    </subcellularLocation>
    <subcellularLocation>
        <location evidence="2">Cytoplasm</location>
    </subcellularLocation>
    <subcellularLocation>
        <location evidence="1">Membrane</location>
        <topology evidence="1">Peripheral membrane protein</topology>
    </subcellularLocation>
</comment>
<evidence type="ECO:0000256" key="22">
    <source>
        <dbReference type="ARBA" id="ARBA00048074"/>
    </source>
</evidence>
<feature type="domain" description="Thioesterase" evidence="24">
    <location>
        <begin position="112"/>
        <end position="185"/>
    </location>
</feature>
<evidence type="ECO:0000256" key="12">
    <source>
        <dbReference type="ARBA" id="ARBA00023273"/>
    </source>
</evidence>
<evidence type="ECO:0000256" key="14">
    <source>
        <dbReference type="ARBA" id="ARBA00037002"/>
    </source>
</evidence>
<evidence type="ECO:0000256" key="19">
    <source>
        <dbReference type="ARBA" id="ARBA00047588"/>
    </source>
</evidence>